<name>A0AAE1BGL9_PETCI</name>
<evidence type="ECO:0000313" key="3">
    <source>
        <dbReference type="Proteomes" id="UP001286313"/>
    </source>
</evidence>
<feature type="region of interest" description="Disordered" evidence="1">
    <location>
        <begin position="1"/>
        <end position="70"/>
    </location>
</feature>
<dbReference type="Proteomes" id="UP001286313">
    <property type="component" value="Unassembled WGS sequence"/>
</dbReference>
<feature type="compositionally biased region" description="Low complexity" evidence="1">
    <location>
        <begin position="7"/>
        <end position="20"/>
    </location>
</feature>
<feature type="compositionally biased region" description="Basic and acidic residues" evidence="1">
    <location>
        <begin position="37"/>
        <end position="46"/>
    </location>
</feature>
<sequence>MCHGINRSMRPSPSSRQSQGGPAGRVEKEEGEEEEGEVKRKEKREEEENEEGREEEGEGRVAKEGRDGYG</sequence>
<feature type="compositionally biased region" description="Acidic residues" evidence="1">
    <location>
        <begin position="47"/>
        <end position="57"/>
    </location>
</feature>
<gene>
    <name evidence="2" type="ORF">Pcinc_043385</name>
</gene>
<dbReference type="EMBL" id="JAWQEG010008656">
    <property type="protein sequence ID" value="KAK3849878.1"/>
    <property type="molecule type" value="Genomic_DNA"/>
</dbReference>
<reference evidence="2" key="1">
    <citation type="submission" date="2023-10" db="EMBL/GenBank/DDBJ databases">
        <title>Genome assemblies of two species of porcelain crab, Petrolisthes cinctipes and Petrolisthes manimaculis (Anomura: Porcellanidae).</title>
        <authorList>
            <person name="Angst P."/>
        </authorList>
    </citation>
    <scope>NUCLEOTIDE SEQUENCE</scope>
    <source>
        <strain evidence="2">PB745_01</strain>
        <tissue evidence="2">Gill</tissue>
    </source>
</reference>
<evidence type="ECO:0000313" key="2">
    <source>
        <dbReference type="EMBL" id="KAK3849878.1"/>
    </source>
</evidence>
<proteinExistence type="predicted"/>
<dbReference type="AlphaFoldDB" id="A0AAE1BGL9"/>
<accession>A0AAE1BGL9</accession>
<feature type="compositionally biased region" description="Basic and acidic residues" evidence="1">
    <location>
        <begin position="58"/>
        <end position="70"/>
    </location>
</feature>
<comment type="caution">
    <text evidence="2">The sequence shown here is derived from an EMBL/GenBank/DDBJ whole genome shotgun (WGS) entry which is preliminary data.</text>
</comment>
<keyword evidence="3" id="KW-1185">Reference proteome</keyword>
<organism evidence="2 3">
    <name type="scientific">Petrolisthes cinctipes</name>
    <name type="common">Flat porcelain crab</name>
    <dbReference type="NCBI Taxonomy" id="88211"/>
    <lineage>
        <taxon>Eukaryota</taxon>
        <taxon>Metazoa</taxon>
        <taxon>Ecdysozoa</taxon>
        <taxon>Arthropoda</taxon>
        <taxon>Crustacea</taxon>
        <taxon>Multicrustacea</taxon>
        <taxon>Malacostraca</taxon>
        <taxon>Eumalacostraca</taxon>
        <taxon>Eucarida</taxon>
        <taxon>Decapoda</taxon>
        <taxon>Pleocyemata</taxon>
        <taxon>Anomura</taxon>
        <taxon>Galatheoidea</taxon>
        <taxon>Porcellanidae</taxon>
        <taxon>Petrolisthes</taxon>
    </lineage>
</organism>
<protein>
    <submittedName>
        <fullName evidence="2">Uncharacterized protein</fullName>
    </submittedName>
</protein>
<evidence type="ECO:0000256" key="1">
    <source>
        <dbReference type="SAM" id="MobiDB-lite"/>
    </source>
</evidence>